<dbReference type="CDD" id="cd05466">
    <property type="entry name" value="PBP2_LTTR_substrate"/>
    <property type="match status" value="1"/>
</dbReference>
<reference evidence="7" key="1">
    <citation type="submission" date="2016-10" db="EMBL/GenBank/DDBJ databases">
        <authorList>
            <person name="Varghese N."/>
            <person name="Submissions S."/>
        </authorList>
    </citation>
    <scope>NUCLEOTIDE SEQUENCE [LARGE SCALE GENOMIC DNA]</scope>
    <source>
        <strain evidence="7">DSM 1565</strain>
    </source>
</reference>
<evidence type="ECO:0000313" key="7">
    <source>
        <dbReference type="Proteomes" id="UP000199423"/>
    </source>
</evidence>
<keyword evidence="4" id="KW-0804">Transcription</keyword>
<dbReference type="RefSeq" id="WP_177228200.1">
    <property type="nucleotide sequence ID" value="NZ_FPCH01000003.1"/>
</dbReference>
<sequence length="316" mass="35467">MKSRQNFCLELDWNLLKIFYGIVGANGVSSAANVLWRKQSTLSLALQRLEKQLGKTLCHRGPAGFELTDEGRILYECVSEVYAKFDRIPDNLDNASRDLRGRLRLCTISNFIDAKFDKLLVAYSTLCPLVELQIKVAPWETISRAVLRNEIDVGITAVHTKYKELRYEFLTREVHLVYCGKRHHLFGTSVGSVEALSDEPLILTGADEPDTLAHYRLRHGLGKRIAASTPNLEEAKRLAVLGLGICLLPERMAAVDVKKGTLHPLTPKSLGTGCDIYAISNKHAPKRLVTEIFMEEVGRRLKRTEQILPDEKAETS</sequence>
<keyword evidence="2" id="KW-0805">Transcription regulation</keyword>
<dbReference type="SUPFAM" id="SSF46785">
    <property type="entry name" value="Winged helix' DNA-binding domain"/>
    <property type="match status" value="1"/>
</dbReference>
<dbReference type="Pfam" id="PF03466">
    <property type="entry name" value="LysR_substrate"/>
    <property type="match status" value="1"/>
</dbReference>
<dbReference type="Gene3D" id="1.10.10.10">
    <property type="entry name" value="Winged helix-like DNA-binding domain superfamily/Winged helix DNA-binding domain"/>
    <property type="match status" value="1"/>
</dbReference>
<dbReference type="InterPro" id="IPR005119">
    <property type="entry name" value="LysR_subst-bd"/>
</dbReference>
<evidence type="ECO:0000256" key="1">
    <source>
        <dbReference type="ARBA" id="ARBA00009437"/>
    </source>
</evidence>
<dbReference type="STRING" id="51670.SAMN04488557_3572"/>
<dbReference type="EMBL" id="FPCH01000003">
    <property type="protein sequence ID" value="SFV38169.1"/>
    <property type="molecule type" value="Genomic_DNA"/>
</dbReference>
<dbReference type="PROSITE" id="PS50931">
    <property type="entry name" value="HTH_LYSR"/>
    <property type="match status" value="1"/>
</dbReference>
<proteinExistence type="inferred from homology"/>
<name>A0A1I7NU20_9HYPH</name>
<dbReference type="Gene3D" id="3.40.190.290">
    <property type="match status" value="1"/>
</dbReference>
<dbReference type="AlphaFoldDB" id="A0A1I7NU20"/>
<gene>
    <name evidence="6" type="ORF">SAMN04488557_3572</name>
</gene>
<dbReference type="GO" id="GO:0003700">
    <property type="term" value="F:DNA-binding transcription factor activity"/>
    <property type="evidence" value="ECO:0007669"/>
    <property type="project" value="InterPro"/>
</dbReference>
<dbReference type="InterPro" id="IPR050950">
    <property type="entry name" value="HTH-type_LysR_regulators"/>
</dbReference>
<dbReference type="Proteomes" id="UP000199423">
    <property type="component" value="Unassembled WGS sequence"/>
</dbReference>
<feature type="domain" description="HTH lysR-type" evidence="5">
    <location>
        <begin position="11"/>
        <end position="68"/>
    </location>
</feature>
<evidence type="ECO:0000256" key="3">
    <source>
        <dbReference type="ARBA" id="ARBA00023125"/>
    </source>
</evidence>
<keyword evidence="3 6" id="KW-0238">DNA-binding</keyword>
<organism evidence="6 7">
    <name type="scientific">Hyphomicrobium facile</name>
    <dbReference type="NCBI Taxonomy" id="51670"/>
    <lineage>
        <taxon>Bacteria</taxon>
        <taxon>Pseudomonadati</taxon>
        <taxon>Pseudomonadota</taxon>
        <taxon>Alphaproteobacteria</taxon>
        <taxon>Hyphomicrobiales</taxon>
        <taxon>Hyphomicrobiaceae</taxon>
        <taxon>Hyphomicrobium</taxon>
    </lineage>
</organism>
<dbReference type="InterPro" id="IPR036390">
    <property type="entry name" value="WH_DNA-bd_sf"/>
</dbReference>
<dbReference type="InterPro" id="IPR000847">
    <property type="entry name" value="LysR_HTH_N"/>
</dbReference>
<evidence type="ECO:0000259" key="5">
    <source>
        <dbReference type="PROSITE" id="PS50931"/>
    </source>
</evidence>
<dbReference type="InterPro" id="IPR036388">
    <property type="entry name" value="WH-like_DNA-bd_sf"/>
</dbReference>
<accession>A0A1I7NU20</accession>
<protein>
    <submittedName>
        <fullName evidence="6">DNA-binding transcriptional regulator, LysR family</fullName>
    </submittedName>
</protein>
<comment type="similarity">
    <text evidence="1">Belongs to the LysR transcriptional regulatory family.</text>
</comment>
<dbReference type="PANTHER" id="PTHR30419">
    <property type="entry name" value="HTH-TYPE TRANSCRIPTIONAL REGULATOR YBHD"/>
    <property type="match status" value="1"/>
</dbReference>
<evidence type="ECO:0000256" key="2">
    <source>
        <dbReference type="ARBA" id="ARBA00023015"/>
    </source>
</evidence>
<dbReference type="Pfam" id="PF00126">
    <property type="entry name" value="HTH_1"/>
    <property type="match status" value="1"/>
</dbReference>
<keyword evidence="7" id="KW-1185">Reference proteome</keyword>
<dbReference type="SUPFAM" id="SSF53850">
    <property type="entry name" value="Periplasmic binding protein-like II"/>
    <property type="match status" value="1"/>
</dbReference>
<dbReference type="GO" id="GO:0005829">
    <property type="term" value="C:cytosol"/>
    <property type="evidence" value="ECO:0007669"/>
    <property type="project" value="TreeGrafter"/>
</dbReference>
<evidence type="ECO:0000256" key="4">
    <source>
        <dbReference type="ARBA" id="ARBA00023163"/>
    </source>
</evidence>
<dbReference type="PANTHER" id="PTHR30419:SF30">
    <property type="entry name" value="LYSR FAMILY TRANSCRIPTIONAL REGULATOR"/>
    <property type="match status" value="1"/>
</dbReference>
<evidence type="ECO:0000313" key="6">
    <source>
        <dbReference type="EMBL" id="SFV38169.1"/>
    </source>
</evidence>
<dbReference type="GO" id="GO:0003677">
    <property type="term" value="F:DNA binding"/>
    <property type="evidence" value="ECO:0007669"/>
    <property type="project" value="UniProtKB-KW"/>
</dbReference>